<reference evidence="1 2" key="1">
    <citation type="submission" date="2015-12" db="EMBL/GenBank/DDBJ databases">
        <title>Draft genome sequence of Moniliophthora roreri, the causal agent of frosty pod rot of cacao.</title>
        <authorList>
            <person name="Aime M.C."/>
            <person name="Diaz-Valderrama J.R."/>
            <person name="Kijpornyongpan T."/>
            <person name="Phillips-Mora W."/>
        </authorList>
    </citation>
    <scope>NUCLEOTIDE SEQUENCE [LARGE SCALE GENOMIC DNA]</scope>
    <source>
        <strain evidence="1 2">MCA 2952</strain>
    </source>
</reference>
<organism evidence="1 2">
    <name type="scientific">Moniliophthora roreri</name>
    <name type="common">Frosty pod rot fungus</name>
    <name type="synonym">Monilia roreri</name>
    <dbReference type="NCBI Taxonomy" id="221103"/>
    <lineage>
        <taxon>Eukaryota</taxon>
        <taxon>Fungi</taxon>
        <taxon>Dikarya</taxon>
        <taxon>Basidiomycota</taxon>
        <taxon>Agaricomycotina</taxon>
        <taxon>Agaricomycetes</taxon>
        <taxon>Agaricomycetidae</taxon>
        <taxon>Agaricales</taxon>
        <taxon>Marasmiineae</taxon>
        <taxon>Marasmiaceae</taxon>
        <taxon>Moniliophthora</taxon>
    </lineage>
</organism>
<dbReference type="eggNOG" id="ENOG502SATB">
    <property type="taxonomic scope" value="Eukaryota"/>
</dbReference>
<name>A0A0W0F2X3_MONRR</name>
<accession>A0A0W0F2X3</accession>
<proteinExistence type="predicted"/>
<evidence type="ECO:0000313" key="2">
    <source>
        <dbReference type="Proteomes" id="UP000054988"/>
    </source>
</evidence>
<dbReference type="AlphaFoldDB" id="A0A0W0F2X3"/>
<dbReference type="Proteomes" id="UP000054988">
    <property type="component" value="Unassembled WGS sequence"/>
</dbReference>
<dbReference type="EMBL" id="LATX01002373">
    <property type="protein sequence ID" value="KTB30655.1"/>
    <property type="molecule type" value="Genomic_DNA"/>
</dbReference>
<evidence type="ECO:0008006" key="3">
    <source>
        <dbReference type="Google" id="ProtNLM"/>
    </source>
</evidence>
<protein>
    <recommendedName>
        <fullName evidence="3">Peptidoglycan-binding domain 1 protein</fullName>
    </recommendedName>
</protein>
<gene>
    <name evidence="1" type="ORF">WG66_16767</name>
</gene>
<evidence type="ECO:0000313" key="1">
    <source>
        <dbReference type="EMBL" id="KTB30655.1"/>
    </source>
</evidence>
<sequence>MSRTPLSQAQAEARLIPQGITASSTGRCTTRSNPSCTSYEGILSGTVDGVVGLKQAAGVSSLTITGGTEVGHAGGPYSHSKGCKVDIRHSSQLDNYIKTTFTKMTNRGDGYPQWRDAKGNTYCDEGHHWDVTYR</sequence>
<comment type="caution">
    <text evidence="1">The sequence shown here is derived from an EMBL/GenBank/DDBJ whole genome shotgun (WGS) entry which is preliminary data.</text>
</comment>